<evidence type="ECO:0000256" key="1">
    <source>
        <dbReference type="ARBA" id="ARBA00022737"/>
    </source>
</evidence>
<evidence type="ECO:0000313" key="7">
    <source>
        <dbReference type="Proteomes" id="UP001454036"/>
    </source>
</evidence>
<dbReference type="Pfam" id="PF22493">
    <property type="entry name" value="PUF_NOP9"/>
    <property type="match status" value="1"/>
</dbReference>
<dbReference type="GO" id="GO:0000447">
    <property type="term" value="P:endonucleolytic cleavage in ITS1 to separate SSU-rRNA from 5.8S rRNA and LSU-rRNA from tricistronic rRNA transcript (SSU-rRNA, 5.8S rRNA, LSU-rRNA)"/>
    <property type="evidence" value="ECO:0007669"/>
    <property type="project" value="TreeGrafter"/>
</dbReference>
<dbReference type="GO" id="GO:0003723">
    <property type="term" value="F:RNA binding"/>
    <property type="evidence" value="ECO:0007669"/>
    <property type="project" value="UniProtKB-KW"/>
</dbReference>
<dbReference type="SUPFAM" id="SSF48371">
    <property type="entry name" value="ARM repeat"/>
    <property type="match status" value="1"/>
</dbReference>
<protein>
    <submittedName>
        <fullName evidence="6">RNA metabolism protein</fullName>
    </submittedName>
</protein>
<dbReference type="AlphaFoldDB" id="A0AAV3QM44"/>
<evidence type="ECO:0000256" key="3">
    <source>
        <dbReference type="ARBA" id="ARBA00022884"/>
    </source>
</evidence>
<dbReference type="GO" id="GO:0005730">
    <property type="term" value="C:nucleolus"/>
    <property type="evidence" value="ECO:0007669"/>
    <property type="project" value="TreeGrafter"/>
</dbReference>
<feature type="repeat" description="Pumilio" evidence="4">
    <location>
        <begin position="564"/>
        <end position="599"/>
    </location>
</feature>
<dbReference type="PANTHER" id="PTHR13102">
    <property type="entry name" value="NUCLEOLAR PROTEIN 9"/>
    <property type="match status" value="1"/>
</dbReference>
<proteinExistence type="predicted"/>
<dbReference type="GO" id="GO:0000056">
    <property type="term" value="P:ribosomal small subunit export from nucleus"/>
    <property type="evidence" value="ECO:0007669"/>
    <property type="project" value="TreeGrafter"/>
</dbReference>
<dbReference type="SMART" id="SM00025">
    <property type="entry name" value="Pumilio"/>
    <property type="match status" value="5"/>
</dbReference>
<dbReference type="PROSITE" id="PS50302">
    <property type="entry name" value="PUM"/>
    <property type="match status" value="2"/>
</dbReference>
<dbReference type="InterPro" id="IPR011989">
    <property type="entry name" value="ARM-like"/>
</dbReference>
<organism evidence="6 7">
    <name type="scientific">Lithospermum erythrorhizon</name>
    <name type="common">Purple gromwell</name>
    <name type="synonym">Lithospermum officinale var. erythrorhizon</name>
    <dbReference type="NCBI Taxonomy" id="34254"/>
    <lineage>
        <taxon>Eukaryota</taxon>
        <taxon>Viridiplantae</taxon>
        <taxon>Streptophyta</taxon>
        <taxon>Embryophyta</taxon>
        <taxon>Tracheophyta</taxon>
        <taxon>Spermatophyta</taxon>
        <taxon>Magnoliopsida</taxon>
        <taxon>eudicotyledons</taxon>
        <taxon>Gunneridae</taxon>
        <taxon>Pentapetalae</taxon>
        <taxon>asterids</taxon>
        <taxon>lamiids</taxon>
        <taxon>Boraginales</taxon>
        <taxon>Boraginaceae</taxon>
        <taxon>Boraginoideae</taxon>
        <taxon>Lithospermeae</taxon>
        <taxon>Lithospermum</taxon>
    </lineage>
</organism>
<keyword evidence="2" id="KW-0810">Translation regulation</keyword>
<keyword evidence="1" id="KW-0677">Repeat</keyword>
<evidence type="ECO:0000256" key="2">
    <source>
        <dbReference type="ARBA" id="ARBA00022845"/>
    </source>
</evidence>
<dbReference type="InterPro" id="IPR001313">
    <property type="entry name" value="Pumilio_RNA-bd_rpt"/>
</dbReference>
<evidence type="ECO:0000256" key="5">
    <source>
        <dbReference type="SAM" id="MobiDB-lite"/>
    </source>
</evidence>
<feature type="region of interest" description="Disordered" evidence="5">
    <location>
        <begin position="686"/>
        <end position="729"/>
    </location>
</feature>
<feature type="repeat" description="Pumilio" evidence="4">
    <location>
        <begin position="381"/>
        <end position="417"/>
    </location>
</feature>
<gene>
    <name evidence="6" type="ORF">LIER_19894</name>
</gene>
<reference evidence="6 7" key="1">
    <citation type="submission" date="2024-01" db="EMBL/GenBank/DDBJ databases">
        <title>The complete chloroplast genome sequence of Lithospermum erythrorhizon: insights into the phylogenetic relationship among Boraginaceae species and the maternal lineages of purple gromwells.</title>
        <authorList>
            <person name="Okada T."/>
            <person name="Watanabe K."/>
        </authorList>
    </citation>
    <scope>NUCLEOTIDE SEQUENCE [LARGE SCALE GENOMIC DNA]</scope>
</reference>
<feature type="compositionally biased region" description="Basic and acidic residues" evidence="5">
    <location>
        <begin position="67"/>
        <end position="77"/>
    </location>
</feature>
<dbReference type="InterPro" id="IPR016024">
    <property type="entry name" value="ARM-type_fold"/>
</dbReference>
<keyword evidence="3" id="KW-0694">RNA-binding</keyword>
<dbReference type="GO" id="GO:0030688">
    <property type="term" value="C:preribosome, small subunit precursor"/>
    <property type="evidence" value="ECO:0007669"/>
    <property type="project" value="TreeGrafter"/>
</dbReference>
<evidence type="ECO:0000313" key="6">
    <source>
        <dbReference type="EMBL" id="GAA0164203.1"/>
    </source>
</evidence>
<evidence type="ECO:0000256" key="4">
    <source>
        <dbReference type="PROSITE-ProRule" id="PRU00317"/>
    </source>
</evidence>
<dbReference type="GO" id="GO:0000480">
    <property type="term" value="P:endonucleolytic cleavage in 5'-ETS of tricistronic rRNA transcript (SSU-rRNA, 5.8S rRNA, LSU-rRNA)"/>
    <property type="evidence" value="ECO:0007669"/>
    <property type="project" value="TreeGrafter"/>
</dbReference>
<dbReference type="Proteomes" id="UP001454036">
    <property type="component" value="Unassembled WGS sequence"/>
</dbReference>
<dbReference type="Gene3D" id="1.25.10.10">
    <property type="entry name" value="Leucine-rich Repeat Variant"/>
    <property type="match status" value="2"/>
</dbReference>
<dbReference type="InterPro" id="IPR040000">
    <property type="entry name" value="NOP9"/>
</dbReference>
<accession>A0AAV3QM44</accession>
<dbReference type="GO" id="GO:0000472">
    <property type="term" value="P:endonucleolytic cleavage to generate mature 5'-end of SSU-rRNA from (SSU-rRNA, 5.8S rRNA, LSU-rRNA)"/>
    <property type="evidence" value="ECO:0007669"/>
    <property type="project" value="TreeGrafter"/>
</dbReference>
<dbReference type="PANTHER" id="PTHR13102:SF0">
    <property type="entry name" value="NUCLEOLAR PROTEIN 9"/>
    <property type="match status" value="1"/>
</dbReference>
<dbReference type="GO" id="GO:0006417">
    <property type="term" value="P:regulation of translation"/>
    <property type="evidence" value="ECO:0007669"/>
    <property type="project" value="UniProtKB-KW"/>
</dbReference>
<comment type="caution">
    <text evidence="6">The sequence shown here is derived from an EMBL/GenBank/DDBJ whole genome shotgun (WGS) entry which is preliminary data.</text>
</comment>
<dbReference type="EMBL" id="BAABME010004980">
    <property type="protein sequence ID" value="GAA0164203.1"/>
    <property type="molecule type" value="Genomic_DNA"/>
</dbReference>
<name>A0AAV3QM44_LITER</name>
<feature type="compositionally biased region" description="Basic and acidic residues" evidence="5">
    <location>
        <begin position="713"/>
        <end position="722"/>
    </location>
</feature>
<dbReference type="GO" id="GO:0030686">
    <property type="term" value="C:90S preribosome"/>
    <property type="evidence" value="ECO:0007669"/>
    <property type="project" value="TreeGrafter"/>
</dbReference>
<sequence length="729" mass="81037">MVSVGSRALSLRKNRVTSVTELTLDVVDSHCILGEKKRKMGRKPFKKDGGRGGNCNYENSSGGMGDDNVKDKKFQKDKDSSTSLSSFIRKQVDPETSKYFLDIATVLEGTEIDLEERGVICGNALGEARGKEVELANDYIISHTMQILLEGCSLDHLCGFLRSCSKSFANIALDRSGSHVAETALKSLAMHLEDTENYSLVEDTLSTICKEIVANPVDIMCSCHGSHVLRSLLCLCKGAPLDSEFHHTKSSTTLADRLNLRSYRREDIGHTQESFPDLLNSLVSGIISSPGKDLRTIRANQYSSMVLQTCLKLIAGYEEQLLHLVPILLGCKAGNAVKGNWIQAADVQNILRSVEEMAFSRLMEVILEVAPDPLYIELFTKVFRNSLFEMSSHQCGNFVVQALISQMRSQDQMSIVWEELGGKFKDLLEMGMHGVVASLIAASQRLNTHESKCSQALSSAVCLENESPRCIVPRILYLDNYFNSADKLNWNWPNGSKIHVMGSLILQSIFSFPSEFIHAFLSSITSLEENQVLNTSKDPSGARVIEAFLNSNSSTKHKRKLVVKLRGHFGELSFHQSGSFTVEKCFNVSSLSMREAIVSELSSVQTELSKTKHGPYLLRKLDVEGFARYPEQWKSKQSSKESVYKEYIADFGSKNTDLSRSGNFIVGHGQKARPENLKEMRKEIDTRLTSSSGTPFLAHQGPVAKMKKSGHKRPFEKADGTNKKSKKAW</sequence>
<feature type="region of interest" description="Disordered" evidence="5">
    <location>
        <begin position="41"/>
        <end position="77"/>
    </location>
</feature>
<keyword evidence="7" id="KW-1185">Reference proteome</keyword>